<dbReference type="NCBIfam" id="TIGR04408">
    <property type="entry name" value="LptG_lptG"/>
    <property type="match status" value="1"/>
</dbReference>
<gene>
    <name evidence="7" type="ORF">ACMU_13080</name>
</gene>
<keyword evidence="2" id="KW-1003">Cell membrane</keyword>
<evidence type="ECO:0000256" key="4">
    <source>
        <dbReference type="ARBA" id="ARBA00022989"/>
    </source>
</evidence>
<dbReference type="OrthoDB" id="9798468at2"/>
<reference evidence="7 8" key="1">
    <citation type="submission" date="2014-03" db="EMBL/GenBank/DDBJ databases">
        <title>Draft Genome Sequence of Actibacterium mucosum KCTC 23349, a Marine Alphaproteobacterium with Complex Ionic Requirements Isolated from Mediterranean Seawater at Malvarrosa Beach, Valencia, Spain.</title>
        <authorList>
            <person name="Arahal D.R."/>
            <person name="Shao Z."/>
            <person name="Lai Q."/>
            <person name="Pujalte M.J."/>
        </authorList>
    </citation>
    <scope>NUCLEOTIDE SEQUENCE [LARGE SCALE GENOMIC DNA]</scope>
    <source>
        <strain evidence="7 8">KCTC 23349</strain>
    </source>
</reference>
<comment type="caution">
    <text evidence="7">The sequence shown here is derived from an EMBL/GenBank/DDBJ whole genome shotgun (WGS) entry which is preliminary data.</text>
</comment>
<dbReference type="EMBL" id="JFKE01000004">
    <property type="protein sequence ID" value="KAJ55620.1"/>
    <property type="molecule type" value="Genomic_DNA"/>
</dbReference>
<keyword evidence="4 6" id="KW-1133">Transmembrane helix</keyword>
<evidence type="ECO:0000313" key="7">
    <source>
        <dbReference type="EMBL" id="KAJ55620.1"/>
    </source>
</evidence>
<dbReference type="InterPro" id="IPR005495">
    <property type="entry name" value="LptG/LptF_permease"/>
</dbReference>
<dbReference type="GO" id="GO:0055085">
    <property type="term" value="P:transmembrane transport"/>
    <property type="evidence" value="ECO:0007669"/>
    <property type="project" value="InterPro"/>
</dbReference>
<comment type="subcellular location">
    <subcellularLocation>
        <location evidence="1">Cell membrane</location>
        <topology evidence="1">Multi-pass membrane protein</topology>
    </subcellularLocation>
</comment>
<evidence type="ECO:0000256" key="3">
    <source>
        <dbReference type="ARBA" id="ARBA00022692"/>
    </source>
</evidence>
<keyword evidence="3 6" id="KW-0812">Transmembrane</keyword>
<evidence type="ECO:0000256" key="2">
    <source>
        <dbReference type="ARBA" id="ARBA00022475"/>
    </source>
</evidence>
<dbReference type="GO" id="GO:0015920">
    <property type="term" value="P:lipopolysaccharide transport"/>
    <property type="evidence" value="ECO:0007669"/>
    <property type="project" value="TreeGrafter"/>
</dbReference>
<evidence type="ECO:0000313" key="8">
    <source>
        <dbReference type="Proteomes" id="UP000026249"/>
    </source>
</evidence>
<evidence type="ECO:0000256" key="5">
    <source>
        <dbReference type="ARBA" id="ARBA00023136"/>
    </source>
</evidence>
<dbReference type="AlphaFoldDB" id="A0A037ZGN1"/>
<name>A0A037ZGN1_9RHOB</name>
<evidence type="ECO:0000256" key="6">
    <source>
        <dbReference type="SAM" id="Phobius"/>
    </source>
</evidence>
<feature type="transmembrane region" description="Helical" evidence="6">
    <location>
        <begin position="311"/>
        <end position="330"/>
    </location>
</feature>
<accession>A0A037ZGN1</accession>
<dbReference type="InterPro" id="IPR030923">
    <property type="entry name" value="LptG"/>
</dbReference>
<dbReference type="GO" id="GO:0043190">
    <property type="term" value="C:ATP-binding cassette (ABC) transporter complex"/>
    <property type="evidence" value="ECO:0007669"/>
    <property type="project" value="InterPro"/>
</dbReference>
<keyword evidence="5 6" id="KW-0472">Membrane</keyword>
<feature type="transmembrane region" description="Helical" evidence="6">
    <location>
        <begin position="99"/>
        <end position="121"/>
    </location>
</feature>
<dbReference type="Proteomes" id="UP000026249">
    <property type="component" value="Unassembled WGS sequence"/>
</dbReference>
<dbReference type="PANTHER" id="PTHR33529:SF2">
    <property type="entry name" value="LIPOPOLYSACCHARIDE EXPORT SYSTEM PERMEASE PROTEIN LPTG"/>
    <property type="match status" value="1"/>
</dbReference>
<feature type="transmembrane region" description="Helical" evidence="6">
    <location>
        <begin position="58"/>
        <end position="79"/>
    </location>
</feature>
<dbReference type="PANTHER" id="PTHR33529">
    <property type="entry name" value="SLR0882 PROTEIN-RELATED"/>
    <property type="match status" value="1"/>
</dbReference>
<sequence>MKLHMYFARKFLLTLLSVLAVFLLFLLMLDVVDQLRQFGGGEISSGQALQLSLLSVPTALYQILPLVVLLATLALYLSLARTSELVVSRAAGRSALRSLAAPVIAILVVGAFSVGVLNPMVAATSKQYEVQKSTLSVGTPSVLSLNRGGLWMRQGNADGQVVLRAARSNLDGTSLFDVTIVAFAPDAGPIYRIQAASAELGDGMWLLSEVKRWELAAEVTNPEQGATTHATMSLPTDLTRDRIRDSFGAPSAIPVWELPAFIEALERAGFSAQRHRVWLQMELALPLVFVAMVLIAAGFTMRHTRFGRTGVMVLMALGMGLALFFLRSFAQVLGENGQIPVALAAWAPPVIAIFLSLGVVLHLEDG</sequence>
<feature type="transmembrane region" description="Helical" evidence="6">
    <location>
        <begin position="277"/>
        <end position="299"/>
    </location>
</feature>
<organism evidence="7 8">
    <name type="scientific">Actibacterium mucosum KCTC 23349</name>
    <dbReference type="NCBI Taxonomy" id="1454373"/>
    <lineage>
        <taxon>Bacteria</taxon>
        <taxon>Pseudomonadati</taxon>
        <taxon>Pseudomonadota</taxon>
        <taxon>Alphaproteobacteria</taxon>
        <taxon>Rhodobacterales</taxon>
        <taxon>Roseobacteraceae</taxon>
        <taxon>Actibacterium</taxon>
    </lineage>
</organism>
<dbReference type="Pfam" id="PF03739">
    <property type="entry name" value="LptF_LptG"/>
    <property type="match status" value="1"/>
</dbReference>
<proteinExistence type="predicted"/>
<protein>
    <submittedName>
        <fullName evidence="7">Permease</fullName>
    </submittedName>
</protein>
<dbReference type="STRING" id="1454373.ACMU_13080"/>
<dbReference type="RefSeq" id="WP_035259487.1">
    <property type="nucleotide sequence ID" value="NZ_JFKE01000004.1"/>
</dbReference>
<keyword evidence="8" id="KW-1185">Reference proteome</keyword>
<feature type="transmembrane region" description="Helical" evidence="6">
    <location>
        <begin position="342"/>
        <end position="363"/>
    </location>
</feature>
<evidence type="ECO:0000256" key="1">
    <source>
        <dbReference type="ARBA" id="ARBA00004651"/>
    </source>
</evidence>